<keyword evidence="4" id="KW-1185">Reference proteome</keyword>
<protein>
    <submittedName>
        <fullName evidence="3">Uncharacterized protein</fullName>
    </submittedName>
</protein>
<evidence type="ECO:0000313" key="4">
    <source>
        <dbReference type="Proteomes" id="UP001356427"/>
    </source>
</evidence>
<dbReference type="EMBL" id="JAGTTL010000032">
    <property type="protein sequence ID" value="KAK6296390.1"/>
    <property type="molecule type" value="Genomic_DNA"/>
</dbReference>
<evidence type="ECO:0000313" key="3">
    <source>
        <dbReference type="EMBL" id="KAK6296390.1"/>
    </source>
</evidence>
<sequence>MVCCRESVLLVSSSWLTLALDRRKGGLPQGRRGAAKQGGGGHSSGILLGWSIFAANSMYTIDVNISGRDRDQLS</sequence>
<feature type="chain" id="PRO_5042940969" evidence="2">
    <location>
        <begin position="20"/>
        <end position="74"/>
    </location>
</feature>
<feature type="signal peptide" evidence="2">
    <location>
        <begin position="1"/>
        <end position="19"/>
    </location>
</feature>
<dbReference type="AlphaFoldDB" id="A0AAN8Q9H0"/>
<name>A0AAN8Q9H0_9TELE</name>
<keyword evidence="2" id="KW-0732">Signal</keyword>
<dbReference type="Proteomes" id="UP001356427">
    <property type="component" value="Unassembled WGS sequence"/>
</dbReference>
<comment type="caution">
    <text evidence="3">The sequence shown here is derived from an EMBL/GenBank/DDBJ whole genome shotgun (WGS) entry which is preliminary data.</text>
</comment>
<accession>A0AAN8Q9H0</accession>
<evidence type="ECO:0000256" key="2">
    <source>
        <dbReference type="SAM" id="SignalP"/>
    </source>
</evidence>
<reference evidence="3 4" key="1">
    <citation type="submission" date="2021-04" db="EMBL/GenBank/DDBJ databases">
        <authorList>
            <person name="De Guttry C."/>
            <person name="Zahm M."/>
            <person name="Klopp C."/>
            <person name="Cabau C."/>
            <person name="Louis A."/>
            <person name="Berthelot C."/>
            <person name="Parey E."/>
            <person name="Roest Crollius H."/>
            <person name="Montfort J."/>
            <person name="Robinson-Rechavi M."/>
            <person name="Bucao C."/>
            <person name="Bouchez O."/>
            <person name="Gislard M."/>
            <person name="Lluch J."/>
            <person name="Milhes M."/>
            <person name="Lampietro C."/>
            <person name="Lopez Roques C."/>
            <person name="Donnadieu C."/>
            <person name="Braasch I."/>
            <person name="Desvignes T."/>
            <person name="Postlethwait J."/>
            <person name="Bobe J."/>
            <person name="Wedekind C."/>
            <person name="Guiguen Y."/>
        </authorList>
    </citation>
    <scope>NUCLEOTIDE SEQUENCE [LARGE SCALE GENOMIC DNA]</scope>
    <source>
        <strain evidence="3">Cs_M1</strain>
        <tissue evidence="3">Blood</tissue>
    </source>
</reference>
<gene>
    <name evidence="3" type="ORF">J4Q44_G00325320</name>
</gene>
<organism evidence="3 4">
    <name type="scientific">Coregonus suidteri</name>
    <dbReference type="NCBI Taxonomy" id="861788"/>
    <lineage>
        <taxon>Eukaryota</taxon>
        <taxon>Metazoa</taxon>
        <taxon>Chordata</taxon>
        <taxon>Craniata</taxon>
        <taxon>Vertebrata</taxon>
        <taxon>Euteleostomi</taxon>
        <taxon>Actinopterygii</taxon>
        <taxon>Neopterygii</taxon>
        <taxon>Teleostei</taxon>
        <taxon>Protacanthopterygii</taxon>
        <taxon>Salmoniformes</taxon>
        <taxon>Salmonidae</taxon>
        <taxon>Coregoninae</taxon>
        <taxon>Coregonus</taxon>
    </lineage>
</organism>
<evidence type="ECO:0000256" key="1">
    <source>
        <dbReference type="SAM" id="MobiDB-lite"/>
    </source>
</evidence>
<feature type="region of interest" description="Disordered" evidence="1">
    <location>
        <begin position="24"/>
        <end position="43"/>
    </location>
</feature>
<proteinExistence type="predicted"/>